<evidence type="ECO:0000313" key="4">
    <source>
        <dbReference type="Proteomes" id="UP000799118"/>
    </source>
</evidence>
<keyword evidence="1" id="KW-0812">Transmembrane</keyword>
<dbReference type="AlphaFoldDB" id="A0A6A4I5Y0"/>
<keyword evidence="4" id="KW-1185">Reference proteome</keyword>
<protein>
    <recommendedName>
        <fullName evidence="2">DUF6535 domain-containing protein</fullName>
    </recommendedName>
</protein>
<proteinExistence type="predicted"/>
<keyword evidence="1" id="KW-0472">Membrane</keyword>
<gene>
    <name evidence="3" type="ORF">BT96DRAFT_973147</name>
</gene>
<dbReference type="OrthoDB" id="3219854at2759"/>
<name>A0A6A4I5Y0_9AGAR</name>
<reference evidence="3" key="1">
    <citation type="journal article" date="2019" name="Environ. Microbiol.">
        <title>Fungal ecological strategies reflected in gene transcription - a case study of two litter decomposers.</title>
        <authorList>
            <person name="Barbi F."/>
            <person name="Kohler A."/>
            <person name="Barry K."/>
            <person name="Baskaran P."/>
            <person name="Daum C."/>
            <person name="Fauchery L."/>
            <person name="Ihrmark K."/>
            <person name="Kuo A."/>
            <person name="LaButti K."/>
            <person name="Lipzen A."/>
            <person name="Morin E."/>
            <person name="Grigoriev I.V."/>
            <person name="Henrissat B."/>
            <person name="Lindahl B."/>
            <person name="Martin F."/>
        </authorList>
    </citation>
    <scope>NUCLEOTIDE SEQUENCE</scope>
    <source>
        <strain evidence="3">JB14</strain>
    </source>
</reference>
<organism evidence="3 4">
    <name type="scientific">Gymnopus androsaceus JB14</name>
    <dbReference type="NCBI Taxonomy" id="1447944"/>
    <lineage>
        <taxon>Eukaryota</taxon>
        <taxon>Fungi</taxon>
        <taxon>Dikarya</taxon>
        <taxon>Basidiomycota</taxon>
        <taxon>Agaricomycotina</taxon>
        <taxon>Agaricomycetes</taxon>
        <taxon>Agaricomycetidae</taxon>
        <taxon>Agaricales</taxon>
        <taxon>Marasmiineae</taxon>
        <taxon>Omphalotaceae</taxon>
        <taxon>Gymnopus</taxon>
    </lineage>
</organism>
<evidence type="ECO:0000313" key="3">
    <source>
        <dbReference type="EMBL" id="KAE9404507.1"/>
    </source>
</evidence>
<accession>A0A6A4I5Y0</accession>
<sequence>MSICFCRHLLQPQAARIAATHSAPKPTNATVDVIPTSVDLGAAETGIGIEFVPSGSSGKGTRPTWTAKLFALKNNKVKQNIHGVFGGDHSYDYKEKYPEDEWGTEMQAESRFYKTYLDEKDVFDNARITAWRDALDVLLVVTSQTLQGPDYGQITAVMVYNLILVQESLANGSLPLPNIQNPVDTPASPSAANVWVNGLWFTSLSISLSAALLAVLTKQWLYQYMAPTSGTAQERARLQQFRLSGLEKYHVPVIIDLLPITLHVSIALFLVGLALFLSTIHTGMAIAISIVTGIAYTAYIGSIVISLMDPQCPYQSPISIYLYHPWIFVADASGNLLHIIHPCVSIISNQLGNLKNTILNKLKWISVTISDRFSWILKTWKQLKAWLNSWQQQTHTLSFQEQQNQAVLQNQQQLDIDAIAWLFSTSSNITVQDISFQAVVGLMPSNAETRKLIDVIQPYFEYHLHSVCGKWNNHDYYDVNPSQWEQYWYIMQMACLHGYQIPGKFVLVPNPKLLHSWQPKQKDGHQVFNQIIVPAFYAAMSFTQQFSS</sequence>
<keyword evidence="1" id="KW-1133">Transmembrane helix</keyword>
<dbReference type="EMBL" id="ML769416">
    <property type="protein sequence ID" value="KAE9404507.1"/>
    <property type="molecule type" value="Genomic_DNA"/>
</dbReference>
<feature type="transmembrane region" description="Helical" evidence="1">
    <location>
        <begin position="194"/>
        <end position="216"/>
    </location>
</feature>
<dbReference type="Pfam" id="PF20153">
    <property type="entry name" value="DUF6535"/>
    <property type="match status" value="1"/>
</dbReference>
<dbReference type="Proteomes" id="UP000799118">
    <property type="component" value="Unassembled WGS sequence"/>
</dbReference>
<evidence type="ECO:0000259" key="2">
    <source>
        <dbReference type="Pfam" id="PF20153"/>
    </source>
</evidence>
<feature type="transmembrane region" description="Helical" evidence="1">
    <location>
        <begin position="253"/>
        <end position="277"/>
    </location>
</feature>
<evidence type="ECO:0000256" key="1">
    <source>
        <dbReference type="SAM" id="Phobius"/>
    </source>
</evidence>
<dbReference type="InterPro" id="IPR045338">
    <property type="entry name" value="DUF6535"/>
</dbReference>
<feature type="domain" description="DUF6535" evidence="2">
    <location>
        <begin position="114"/>
        <end position="278"/>
    </location>
</feature>
<feature type="transmembrane region" description="Helical" evidence="1">
    <location>
        <begin position="283"/>
        <end position="308"/>
    </location>
</feature>